<feature type="region of interest" description="Disordered" evidence="5">
    <location>
        <begin position="1398"/>
        <end position="1417"/>
    </location>
</feature>
<keyword evidence="4" id="KW-0804">Transcription</keyword>
<evidence type="ECO:0000313" key="8">
    <source>
        <dbReference type="EMBL" id="QDV39198.1"/>
    </source>
</evidence>
<gene>
    <name evidence="8" type="primary">rpoE</name>
    <name evidence="8" type="ORF">ElP_71620</name>
</gene>
<geneLocation type="plasmid" evidence="9">
    <name>pelp_1</name>
</geneLocation>
<evidence type="ECO:0000313" key="9">
    <source>
        <dbReference type="Proteomes" id="UP000317835"/>
    </source>
</evidence>
<evidence type="ECO:0000256" key="5">
    <source>
        <dbReference type="SAM" id="MobiDB-lite"/>
    </source>
</evidence>
<dbReference type="GO" id="GO:0003677">
    <property type="term" value="F:DNA binding"/>
    <property type="evidence" value="ECO:0007669"/>
    <property type="project" value="InterPro"/>
</dbReference>
<keyword evidence="9" id="KW-1185">Reference proteome</keyword>
<dbReference type="PANTHER" id="PTHR43133">
    <property type="entry name" value="RNA POLYMERASE ECF-TYPE SIGMA FACTO"/>
    <property type="match status" value="1"/>
</dbReference>
<dbReference type="Pfam" id="PF04542">
    <property type="entry name" value="Sigma70_r2"/>
    <property type="match status" value="1"/>
</dbReference>
<feature type="region of interest" description="Disordered" evidence="5">
    <location>
        <begin position="112"/>
        <end position="131"/>
    </location>
</feature>
<keyword evidence="3" id="KW-0731">Sigma factor</keyword>
<dbReference type="Gene3D" id="1.10.10.10">
    <property type="entry name" value="Winged helix-like DNA-binding domain superfamily/Winged helix DNA-binding domain"/>
    <property type="match status" value="1"/>
</dbReference>
<keyword evidence="8" id="KW-0614">Plasmid</keyword>
<feature type="compositionally biased region" description="Low complexity" evidence="5">
    <location>
        <begin position="292"/>
        <end position="303"/>
    </location>
</feature>
<dbReference type="Proteomes" id="UP000317835">
    <property type="component" value="Plasmid pElP_1"/>
</dbReference>
<evidence type="ECO:0000259" key="7">
    <source>
        <dbReference type="Pfam" id="PF08281"/>
    </source>
</evidence>
<evidence type="ECO:0000256" key="2">
    <source>
        <dbReference type="ARBA" id="ARBA00023015"/>
    </source>
</evidence>
<dbReference type="PANTHER" id="PTHR43133:SF51">
    <property type="entry name" value="RNA POLYMERASE SIGMA FACTOR"/>
    <property type="match status" value="1"/>
</dbReference>
<keyword evidence="2" id="KW-0805">Transcription regulation</keyword>
<dbReference type="InterPro" id="IPR013324">
    <property type="entry name" value="RNA_pol_sigma_r3/r4-like"/>
</dbReference>
<accession>A0A518HEC9</accession>
<reference evidence="8 9" key="1">
    <citation type="submission" date="2019-02" db="EMBL/GenBank/DDBJ databases">
        <title>Deep-cultivation of Planctomycetes and their phenomic and genomic characterization uncovers novel biology.</title>
        <authorList>
            <person name="Wiegand S."/>
            <person name="Jogler M."/>
            <person name="Boedeker C."/>
            <person name="Pinto D."/>
            <person name="Vollmers J."/>
            <person name="Rivas-Marin E."/>
            <person name="Kohn T."/>
            <person name="Peeters S.H."/>
            <person name="Heuer A."/>
            <person name="Rast P."/>
            <person name="Oberbeckmann S."/>
            <person name="Bunk B."/>
            <person name="Jeske O."/>
            <person name="Meyerdierks A."/>
            <person name="Storesund J.E."/>
            <person name="Kallscheuer N."/>
            <person name="Luecker S."/>
            <person name="Lage O.M."/>
            <person name="Pohl T."/>
            <person name="Merkel B.J."/>
            <person name="Hornburger P."/>
            <person name="Mueller R.-W."/>
            <person name="Bruemmer F."/>
            <person name="Labrenz M."/>
            <person name="Spormann A.M."/>
            <person name="Op den Camp H."/>
            <person name="Overmann J."/>
            <person name="Amann R."/>
            <person name="Jetten M.S.M."/>
            <person name="Mascher T."/>
            <person name="Medema M.H."/>
            <person name="Devos D.P."/>
            <person name="Kaster A.-K."/>
            <person name="Ovreas L."/>
            <person name="Rohde M."/>
            <person name="Galperin M.Y."/>
            <person name="Jogler C."/>
        </authorList>
    </citation>
    <scope>NUCLEOTIDE SEQUENCE [LARGE SCALE GENOMIC DNA]</scope>
    <source>
        <strain evidence="8 9">ElP</strain>
        <plasmid evidence="9">pelp_1</plasmid>
    </source>
</reference>
<protein>
    <submittedName>
        <fullName evidence="8">ECF RNA polymerase sigma-E factor</fullName>
    </submittedName>
</protein>
<dbReference type="EMBL" id="CP036427">
    <property type="protein sequence ID" value="QDV39198.1"/>
    <property type="molecule type" value="Genomic_DNA"/>
</dbReference>
<feature type="domain" description="RNA polymerase sigma-70 region 2" evidence="6">
    <location>
        <begin position="46"/>
        <end position="108"/>
    </location>
</feature>
<name>A0A518HEC9_9BACT</name>
<dbReference type="NCBIfam" id="TIGR02937">
    <property type="entry name" value="sigma70-ECF"/>
    <property type="match status" value="1"/>
</dbReference>
<dbReference type="InterPro" id="IPR008969">
    <property type="entry name" value="CarboxyPept-like_regulatory"/>
</dbReference>
<evidence type="ECO:0000256" key="3">
    <source>
        <dbReference type="ARBA" id="ARBA00023082"/>
    </source>
</evidence>
<dbReference type="SUPFAM" id="SSF88946">
    <property type="entry name" value="Sigma2 domain of RNA polymerase sigma factors"/>
    <property type="match status" value="1"/>
</dbReference>
<dbReference type="GO" id="GO:0006352">
    <property type="term" value="P:DNA-templated transcription initiation"/>
    <property type="evidence" value="ECO:0007669"/>
    <property type="project" value="InterPro"/>
</dbReference>
<proteinExistence type="inferred from homology"/>
<dbReference type="OrthoDB" id="256352at2"/>
<evidence type="ECO:0000256" key="4">
    <source>
        <dbReference type="ARBA" id="ARBA00023163"/>
    </source>
</evidence>
<feature type="region of interest" description="Disordered" evidence="5">
    <location>
        <begin position="284"/>
        <end position="328"/>
    </location>
</feature>
<dbReference type="SUPFAM" id="SSF49464">
    <property type="entry name" value="Carboxypeptidase regulatory domain-like"/>
    <property type="match status" value="2"/>
</dbReference>
<dbReference type="InterPro" id="IPR036388">
    <property type="entry name" value="WH-like_DNA-bd_sf"/>
</dbReference>
<dbReference type="RefSeq" id="WP_145279407.1">
    <property type="nucleotide sequence ID" value="NZ_CP036427.1"/>
</dbReference>
<evidence type="ECO:0000259" key="6">
    <source>
        <dbReference type="Pfam" id="PF04542"/>
    </source>
</evidence>
<dbReference type="InterPro" id="IPR013249">
    <property type="entry name" value="RNA_pol_sigma70_r4_t2"/>
</dbReference>
<dbReference type="SUPFAM" id="SSF88659">
    <property type="entry name" value="Sigma3 and sigma4 domains of RNA polymerase sigma factors"/>
    <property type="match status" value="1"/>
</dbReference>
<comment type="similarity">
    <text evidence="1">Belongs to the sigma-70 factor family. ECF subfamily.</text>
</comment>
<dbReference type="InterPro" id="IPR039425">
    <property type="entry name" value="RNA_pol_sigma-70-like"/>
</dbReference>
<dbReference type="CDD" id="cd06171">
    <property type="entry name" value="Sigma70_r4"/>
    <property type="match status" value="1"/>
</dbReference>
<organism evidence="8 9">
    <name type="scientific">Tautonia plasticadhaerens</name>
    <dbReference type="NCBI Taxonomy" id="2527974"/>
    <lineage>
        <taxon>Bacteria</taxon>
        <taxon>Pseudomonadati</taxon>
        <taxon>Planctomycetota</taxon>
        <taxon>Planctomycetia</taxon>
        <taxon>Isosphaerales</taxon>
        <taxon>Isosphaeraceae</taxon>
        <taxon>Tautonia</taxon>
    </lineage>
</organism>
<feature type="domain" description="RNA polymerase sigma factor 70 region 4 type 2" evidence="7">
    <location>
        <begin position="141"/>
        <end position="193"/>
    </location>
</feature>
<dbReference type="InterPro" id="IPR014284">
    <property type="entry name" value="RNA_pol_sigma-70_dom"/>
</dbReference>
<dbReference type="Gene3D" id="1.10.1740.10">
    <property type="match status" value="1"/>
</dbReference>
<sequence length="1417" mass="150187">MPRPASGVALCLVRRLFAEGSVAGLTDAQLLTRFARDRDEGAFAALVDRHGPMVLAVCRAATRDPGDAEDAFQATFLTLARRADRFEVRGDSLGGWLHRVAHRAAARTSAEAARRRAVERQAADAADRRAADPAPLAELREAVHLEVGRLPERCRLPVVLCYLEGKTTEEAASALRWGEKTVRRRLGDARELLRSRLARAGVVPTVGLLELLRPDAVSAADALARSASVARRAAELSTAGPAAILAGTVSALVARLSQVAGTVPIKGVVTTAVAALVIVSPIDPGRATDGGESSPRPAPSASSRSDESPAPRAAPAPSPPRSDDAPPADLVSIAGRVVGPDGAPVAGADVTVFQIAPGDDFPPGAIRARSGPDGSYRIEVDRSRLRGLDAVELVPVDRPILAASAPGSGPAWIQADGPEGLDGQTLRLVEEGVPLRGRVLDLEGRPVPGAVVRPYAIIAAEGEDLLAALDAAGGEGARRRLRSPSLDARVAGLPREVVADAEGRLSIAGIGRDRLLLFTIAAPTIATEQLYATNRSGPGQVLEEFDGPGTRPETLLGNPFEHLAQPSVPIEGIVRSAETGRPIAGVLLRGRGGDVLVEAESDAEGRYRMLGVPKLERYEVAALPGDLPFVGASGSAPGGPGLGPVTVDFDLMPGVVLRGRLAELGTGAPVLAEVTYLPFLDNPAADAISGIGTGNHWVEWDKARTAEDGSFTLVVPPGHGLLIAQSAFQRYAPGHGADRIAGLGEDEPASATLPELPAVLPESLLEVDLPADAPPAPVLMEFDPGTTIRGVVLGPDAKPAPHARVYIREDGKTRHHTAADEEGRFRLAVSGSEFESGVPLVAISEGLAPGFARVDAGEQDAQLRFRVDDVPILGRVLDLEGRPVAGVAIRPRLVQEPEEGDLSEWLRAARTGDAGANELENRFLGRSIMAQELGLSGELTTDAEGRFRLDGVGRERLIELQIVGPGIRYAAPHVMTRPGAEAFDLPYGAGSTNWGVVQYYGPNFDHFASPSRPIEGVVRDIDTGEPLAGVQVHSYQFAEFPLIGATQLSASTDGEGRFRLDGMSPAEGNDIIAFPPVDQPYLPSIVAVEAPPPGLDPSTMDIPLKRGVWIEGRVTDEETGEPIRGGFVQYGVLRDNPSLAECPGLGGAERWADFRLDVEGRYRVPGLPGQGVIGVVASGGRRYLTVKDQEDGGARFEGLDIAPRDFYLGAINELAEVDIPKGADSFRCDLALTPGRTRTILVEDPEGRPLSGYRVSGHWHFSNWTDPQDEAAFTLDALPRSGTRTLRFQHKGQGLAASLELDLSEEHEQPIRVTLVPWGVALGRLVDRDGRPRAGVRLDVAAQQGERRHSVFDHDYGTLPLTDADGRFRIEGLFPGQPHQIRPMRTQGMLGHPIAERVEAGSGETLDLGEVREEERP</sequence>
<dbReference type="GO" id="GO:0016987">
    <property type="term" value="F:sigma factor activity"/>
    <property type="evidence" value="ECO:0007669"/>
    <property type="project" value="UniProtKB-KW"/>
</dbReference>
<dbReference type="Pfam" id="PF08281">
    <property type="entry name" value="Sigma70_r4_2"/>
    <property type="match status" value="1"/>
</dbReference>
<dbReference type="KEGG" id="tpla:ElP_71620"/>
<dbReference type="InterPro" id="IPR013325">
    <property type="entry name" value="RNA_pol_sigma_r2"/>
</dbReference>
<evidence type="ECO:0000256" key="1">
    <source>
        <dbReference type="ARBA" id="ARBA00010641"/>
    </source>
</evidence>
<dbReference type="InterPro" id="IPR007627">
    <property type="entry name" value="RNA_pol_sigma70_r2"/>
</dbReference>